<reference evidence="3" key="1">
    <citation type="journal article" date="2020" name="mSystems">
        <title>Genome- and Community-Level Interaction Insights into Carbon Utilization and Element Cycling Functions of Hydrothermarchaeota in Hydrothermal Sediment.</title>
        <authorList>
            <person name="Zhou Z."/>
            <person name="Liu Y."/>
            <person name="Xu W."/>
            <person name="Pan J."/>
            <person name="Luo Z.H."/>
            <person name="Li M."/>
        </authorList>
    </citation>
    <scope>NUCLEOTIDE SEQUENCE [LARGE SCALE GENOMIC DNA]</scope>
    <source>
        <strain evidence="3">HyVt-443</strain>
    </source>
</reference>
<dbReference type="GO" id="GO:0006744">
    <property type="term" value="P:ubiquinone biosynthetic process"/>
    <property type="evidence" value="ECO:0007669"/>
    <property type="project" value="UniProtKB-UniRule"/>
</dbReference>
<gene>
    <name evidence="1" type="primary">ubiJ</name>
    <name evidence="3" type="ORF">ENI96_02925</name>
</gene>
<feature type="domain" description="SCP2" evidence="2">
    <location>
        <begin position="16"/>
        <end position="113"/>
    </location>
</feature>
<comment type="function">
    <text evidence="1">Required for ubiquinone (coenzyme Q) biosynthesis. Binds hydrophobic ubiquinone biosynthetic intermediates via its SCP2 domain and is essential for the stability of the Ubi complex. May constitute a docking platform where Ubi enzymes assemble and access their SCP2-bound polyprenyl substrates.</text>
</comment>
<dbReference type="Proteomes" id="UP000886251">
    <property type="component" value="Unassembled WGS sequence"/>
</dbReference>
<organism evidence="3">
    <name type="scientific">Sedimenticola thiotaurini</name>
    <dbReference type="NCBI Taxonomy" id="1543721"/>
    <lineage>
        <taxon>Bacteria</taxon>
        <taxon>Pseudomonadati</taxon>
        <taxon>Pseudomonadota</taxon>
        <taxon>Gammaproteobacteria</taxon>
        <taxon>Chromatiales</taxon>
        <taxon>Sedimenticolaceae</taxon>
        <taxon>Sedimenticola</taxon>
    </lineage>
</organism>
<dbReference type="InterPro" id="IPR003033">
    <property type="entry name" value="SCP2_sterol-bd_dom"/>
</dbReference>
<dbReference type="EMBL" id="DRKP01000037">
    <property type="protein sequence ID" value="HEB95370.1"/>
    <property type="molecule type" value="Genomic_DNA"/>
</dbReference>
<dbReference type="PANTHER" id="PTHR38693">
    <property type="entry name" value="UBIQUINONE BIOSYNTHESIS PROTEIN UBIJ"/>
    <property type="match status" value="1"/>
</dbReference>
<evidence type="ECO:0000256" key="1">
    <source>
        <dbReference type="HAMAP-Rule" id="MF_02215"/>
    </source>
</evidence>
<keyword evidence="1" id="KW-0831">Ubiquinone biosynthesis</keyword>
<dbReference type="HAMAP" id="MF_02215">
    <property type="entry name" value="UbiJ"/>
    <property type="match status" value="1"/>
</dbReference>
<dbReference type="Pfam" id="PF02036">
    <property type="entry name" value="SCP2"/>
    <property type="match status" value="1"/>
</dbReference>
<dbReference type="UniPathway" id="UPA00232"/>
<dbReference type="PANTHER" id="PTHR38693:SF1">
    <property type="entry name" value="UBIQUINONE BIOSYNTHESIS ACCESSORY FACTOR UBIJ"/>
    <property type="match status" value="1"/>
</dbReference>
<comment type="similarity">
    <text evidence="1">Belongs to the UbiJ family.</text>
</comment>
<proteinExistence type="inferred from homology"/>
<accession>A0A831RLX4</accession>
<evidence type="ECO:0000259" key="2">
    <source>
        <dbReference type="Pfam" id="PF02036"/>
    </source>
</evidence>
<dbReference type="InterPro" id="IPR038989">
    <property type="entry name" value="UbiJ"/>
</dbReference>
<dbReference type="SUPFAM" id="SSF55718">
    <property type="entry name" value="SCP-like"/>
    <property type="match status" value="1"/>
</dbReference>
<dbReference type="Gene3D" id="3.30.1050.10">
    <property type="entry name" value="SCP2 sterol-binding domain"/>
    <property type="match status" value="1"/>
</dbReference>
<comment type="caution">
    <text evidence="3">The sequence shown here is derived from an EMBL/GenBank/DDBJ whole genome shotgun (WGS) entry which is preliminary data.</text>
</comment>
<evidence type="ECO:0000313" key="3">
    <source>
        <dbReference type="EMBL" id="HEB95370.1"/>
    </source>
</evidence>
<protein>
    <recommendedName>
        <fullName evidence="1">Ubiquinone biosynthesis accessory factor UbiJ</fullName>
    </recommendedName>
</protein>
<comment type="subcellular location">
    <subcellularLocation>
        <location evidence="1">Cytoplasm</location>
    </subcellularLocation>
</comment>
<dbReference type="InterPro" id="IPR036527">
    <property type="entry name" value="SCP2_sterol-bd_dom_sf"/>
</dbReference>
<name>A0A831RLX4_9GAMM</name>
<dbReference type="AlphaFoldDB" id="A0A831RLX4"/>
<keyword evidence="1" id="KW-0963">Cytoplasm</keyword>
<comment type="pathway">
    <text evidence="1">Cofactor biosynthesis; ubiquinone biosynthesis.</text>
</comment>
<sequence length="209" mass="23244">MHPTALTVAALEQAVNHYLALDPDARQAIGRLHGRVIAFDLEGTGLTIYLVPAADGRVQLLSHHEGGADCRLRGTPLALARMSHPRAGSDQLFAGEVQIEGDTELAHRFGKILAAMDIDWEEQLSHYTGDLIAHDLGNLVRGATRWGRHSLDTLGRDLQEYLQEELRLLPVRAEIEDFLTGVDRLRDDVERLQARIERLQPGPRQGETE</sequence>
<dbReference type="GO" id="GO:0005737">
    <property type="term" value="C:cytoplasm"/>
    <property type="evidence" value="ECO:0007669"/>
    <property type="project" value="UniProtKB-SubCell"/>
</dbReference>